<dbReference type="InterPro" id="IPR027413">
    <property type="entry name" value="GROEL-like_equatorial_sf"/>
</dbReference>
<dbReference type="EMBL" id="KU595495">
    <property type="protein sequence ID" value="AQM32661.1"/>
    <property type="molecule type" value="Genomic_DNA"/>
</dbReference>
<dbReference type="GO" id="GO:0005524">
    <property type="term" value="F:ATP binding"/>
    <property type="evidence" value="ECO:0007669"/>
    <property type="project" value="InterPro"/>
</dbReference>
<dbReference type="PANTHER" id="PTHR45633">
    <property type="entry name" value="60 KDA HEAT SHOCK PROTEIN, MITOCHONDRIAL"/>
    <property type="match status" value="1"/>
</dbReference>
<dbReference type="Gene3D" id="1.10.560.10">
    <property type="entry name" value="GroEL-like equatorial domain"/>
    <property type="match status" value="1"/>
</dbReference>
<proteinExistence type="inferred from homology"/>
<organism evidence="3">
    <name type="scientific">uncultured virus</name>
    <dbReference type="NCBI Taxonomy" id="340016"/>
    <lineage>
        <taxon>Viruses</taxon>
        <taxon>environmental samples</taxon>
    </lineage>
</organism>
<dbReference type="FunFam" id="3.50.7.10:FF:000001">
    <property type="entry name" value="60 kDa chaperonin"/>
    <property type="match status" value="1"/>
</dbReference>
<dbReference type="InterPro" id="IPR027410">
    <property type="entry name" value="TCP-1-like_intermed_sf"/>
</dbReference>
<dbReference type="InterPro" id="IPR001844">
    <property type="entry name" value="Cpn60/GroEL"/>
</dbReference>
<dbReference type="NCBIfam" id="NF000592">
    <property type="entry name" value="PRK00013.1"/>
    <property type="match status" value="1"/>
</dbReference>
<keyword evidence="2" id="KW-0143">Chaperone</keyword>
<dbReference type="Pfam" id="PF00118">
    <property type="entry name" value="Cpn60_TCP1"/>
    <property type="match status" value="1"/>
</dbReference>
<dbReference type="CDD" id="cd03344">
    <property type="entry name" value="GroEL"/>
    <property type="match status" value="1"/>
</dbReference>
<dbReference type="InterPro" id="IPR027409">
    <property type="entry name" value="GroEL-like_apical_dom_sf"/>
</dbReference>
<accession>A0A240F792</accession>
<evidence type="ECO:0000256" key="1">
    <source>
        <dbReference type="ARBA" id="ARBA00006607"/>
    </source>
</evidence>
<evidence type="ECO:0000313" key="3">
    <source>
        <dbReference type="EMBL" id="AQM32661.1"/>
    </source>
</evidence>
<dbReference type="SUPFAM" id="SSF52029">
    <property type="entry name" value="GroEL apical domain-like"/>
    <property type="match status" value="1"/>
</dbReference>
<dbReference type="NCBIfam" id="NF009487">
    <property type="entry name" value="PRK12849.1"/>
    <property type="match status" value="1"/>
</dbReference>
<dbReference type="GO" id="GO:0042026">
    <property type="term" value="P:protein refolding"/>
    <property type="evidence" value="ECO:0007669"/>
    <property type="project" value="InterPro"/>
</dbReference>
<dbReference type="GO" id="GO:0140662">
    <property type="term" value="F:ATP-dependent protein folding chaperone"/>
    <property type="evidence" value="ECO:0007669"/>
    <property type="project" value="InterPro"/>
</dbReference>
<dbReference type="Gene3D" id="3.50.7.10">
    <property type="entry name" value="GroEL"/>
    <property type="match status" value="1"/>
</dbReference>
<name>A0A240F792_9VIRU</name>
<dbReference type="NCBIfam" id="NF009489">
    <property type="entry name" value="PRK12851.1"/>
    <property type="match status" value="1"/>
</dbReference>
<gene>
    <name evidence="3" type="primary">GroEL</name>
</gene>
<dbReference type="SUPFAM" id="SSF48592">
    <property type="entry name" value="GroEL equatorial domain-like"/>
    <property type="match status" value="1"/>
</dbReference>
<dbReference type="InterPro" id="IPR002423">
    <property type="entry name" value="Cpn60/GroEL/TCP-1"/>
</dbReference>
<reference evidence="3" key="1">
    <citation type="journal article" date="2017" name="ISME J.">
        <title>Novel chaperonins are prevalent in the virioplankton and demonstrate links to viral biology and ecology.</title>
        <authorList>
            <person name="Marine R.L."/>
            <person name="Nasko D.J."/>
            <person name="Wray J."/>
            <person name="Polson S.W."/>
            <person name="Wommack K.E."/>
        </authorList>
    </citation>
    <scope>NUCLEOTIDE SEQUENCE</scope>
</reference>
<dbReference type="PRINTS" id="PR00298">
    <property type="entry name" value="CHAPERONIN60"/>
</dbReference>
<dbReference type="SUPFAM" id="SSF54849">
    <property type="entry name" value="GroEL-intermediate domain like"/>
    <property type="match status" value="1"/>
</dbReference>
<dbReference type="Gene3D" id="3.30.260.10">
    <property type="entry name" value="TCP-1-like chaperonin intermediate domain"/>
    <property type="match status" value="1"/>
</dbReference>
<comment type="similarity">
    <text evidence="1">Belongs to the chaperonin (HSP60) family.</text>
</comment>
<sequence length="523" mass="56032">MSKQYESGQTLQQKIARGIDILADNVAATMGPRGRNVILHKEGSSPIITKDGVTVAKFVDLDDPFENVGVQILKQVADQTNTDAGDGTTTSTVLARAIYKAAQQYVLAGSSPTELKRGMEKAVEVITSNLKQSATPIKTKEDIEHIATISANGDKTIGSLIATAVDKAGKDGAITVEEARSMNTTLDIVEGFRFDSGFLSPQFINDERRSAVTYHDPMILVTDAKIDSVEDMLPSLELAAREGRPFVIVAEDIEGQALAALIMNAVRGTMKVAAVKAPRYGEERRNILSDLATSVGATLITKEKDLTLRDVKMDHFGTAKKVDVTKNLTTVIDGMGEPAEIQEKISMLRDQVAASDTLQEGEAIQERITRLASGVAIIRVGASTEVEMIEKRHRIEDALEAVRAAKEDGIVTGGGTALLRAVQNLEVDTDNAEQAQGVAIIKEACYEPIRQILTNAGKSPDVVINNILQSDQSDIGLDVATDQYVDLYEAGVVDPVKVTCCAIKNAMSVSSTLLTTNHAIIGG</sequence>
<dbReference type="NCBIfam" id="NF009488">
    <property type="entry name" value="PRK12850.1"/>
    <property type="match status" value="1"/>
</dbReference>
<evidence type="ECO:0000256" key="2">
    <source>
        <dbReference type="ARBA" id="ARBA00023186"/>
    </source>
</evidence>
<dbReference type="NCBIfam" id="TIGR02348">
    <property type="entry name" value="GroEL"/>
    <property type="match status" value="1"/>
</dbReference>
<protein>
    <submittedName>
        <fullName evidence="3">Chaperonin GroEL</fullName>
    </submittedName>
</protein>